<dbReference type="EC" id="1.4.3.3" evidence="6"/>
<comment type="catalytic activity">
    <reaction evidence="8">
        <text>a D-alpha-amino acid + O2 + H2O = a 2-oxocarboxylate + H2O2 + NH4(+)</text>
        <dbReference type="Rhea" id="RHEA:21816"/>
        <dbReference type="ChEBI" id="CHEBI:15377"/>
        <dbReference type="ChEBI" id="CHEBI:15379"/>
        <dbReference type="ChEBI" id="CHEBI:16240"/>
        <dbReference type="ChEBI" id="CHEBI:28938"/>
        <dbReference type="ChEBI" id="CHEBI:35179"/>
        <dbReference type="ChEBI" id="CHEBI:59871"/>
        <dbReference type="EC" id="1.4.3.3"/>
    </reaction>
    <physiologicalReaction direction="left-to-right" evidence="8">
        <dbReference type="Rhea" id="RHEA:21817"/>
    </physiologicalReaction>
</comment>
<evidence type="ECO:0000256" key="4">
    <source>
        <dbReference type="ARBA" id="ARBA00022827"/>
    </source>
</evidence>
<dbReference type="PANTHER" id="PTHR11530:SF11">
    <property type="entry name" value="D-ASPARTATE OXIDASE"/>
    <property type="match status" value="1"/>
</dbReference>
<evidence type="ECO:0000256" key="5">
    <source>
        <dbReference type="ARBA" id="ARBA00023002"/>
    </source>
</evidence>
<dbReference type="KEGG" id="ntp:CRH09_29895"/>
<dbReference type="Gene3D" id="3.40.50.720">
    <property type="entry name" value="NAD(P)-binding Rossmann-like Domain"/>
    <property type="match status" value="1"/>
</dbReference>
<evidence type="ECO:0000256" key="3">
    <source>
        <dbReference type="ARBA" id="ARBA00022630"/>
    </source>
</evidence>
<name>A0A291RR33_9NOCA</name>
<dbReference type="RefSeq" id="WP_098696767.1">
    <property type="nucleotide sequence ID" value="NZ_CP023778.1"/>
</dbReference>
<dbReference type="GO" id="GO:0005737">
    <property type="term" value="C:cytoplasm"/>
    <property type="evidence" value="ECO:0007669"/>
    <property type="project" value="TreeGrafter"/>
</dbReference>
<dbReference type="GeneID" id="88361505"/>
<dbReference type="Pfam" id="PF01266">
    <property type="entry name" value="DAO"/>
    <property type="match status" value="1"/>
</dbReference>
<dbReference type="Gene3D" id="3.30.9.10">
    <property type="entry name" value="D-Amino Acid Oxidase, subunit A, domain 2"/>
    <property type="match status" value="1"/>
</dbReference>
<evidence type="ECO:0000256" key="1">
    <source>
        <dbReference type="ARBA" id="ARBA00001974"/>
    </source>
</evidence>
<reference evidence="11 12" key="1">
    <citation type="submission" date="2017-10" db="EMBL/GenBank/DDBJ databases">
        <title>Comparative genomics between pathogenic Norcardia.</title>
        <authorList>
            <person name="Zeng L."/>
        </authorList>
    </citation>
    <scope>NUCLEOTIDE SEQUENCE [LARGE SCALE GENOMIC DNA]</scope>
    <source>
        <strain evidence="11 12">NC_YFY_NT001</strain>
    </source>
</reference>
<dbReference type="EMBL" id="CP023778">
    <property type="protein sequence ID" value="ATL69760.1"/>
    <property type="molecule type" value="Genomic_DNA"/>
</dbReference>
<dbReference type="PIRSF" id="PIRSF000189">
    <property type="entry name" value="D-aa_oxidase"/>
    <property type="match status" value="1"/>
</dbReference>
<feature type="binding site" evidence="9">
    <location>
        <begin position="295"/>
        <end position="300"/>
    </location>
    <ligand>
        <name>FAD</name>
        <dbReference type="ChEBI" id="CHEBI:57692"/>
    </ligand>
</feature>
<dbReference type="GO" id="GO:0019478">
    <property type="term" value="P:D-amino acid catabolic process"/>
    <property type="evidence" value="ECO:0007669"/>
    <property type="project" value="TreeGrafter"/>
</dbReference>
<comment type="similarity">
    <text evidence="2">Belongs to the DAMOX/DASOX family.</text>
</comment>
<gene>
    <name evidence="11" type="ORF">CRH09_29895</name>
</gene>
<dbReference type="GO" id="GO:0071949">
    <property type="term" value="F:FAD binding"/>
    <property type="evidence" value="ECO:0007669"/>
    <property type="project" value="InterPro"/>
</dbReference>
<dbReference type="Proteomes" id="UP000221961">
    <property type="component" value="Chromosome"/>
</dbReference>
<keyword evidence="4 9" id="KW-0274">FAD</keyword>
<feature type="binding site" evidence="9">
    <location>
        <position position="215"/>
    </location>
    <ligand>
        <name>D-dopa</name>
        <dbReference type="ChEBI" id="CHEBI:149689"/>
    </ligand>
</feature>
<feature type="binding site" evidence="9">
    <location>
        <position position="270"/>
    </location>
    <ligand>
        <name>D-dopa</name>
        <dbReference type="ChEBI" id="CHEBI:149689"/>
    </ligand>
</feature>
<dbReference type="SUPFAM" id="SSF51971">
    <property type="entry name" value="Nucleotide-binding domain"/>
    <property type="match status" value="1"/>
</dbReference>
<dbReference type="PANTHER" id="PTHR11530">
    <property type="entry name" value="D-AMINO ACID OXIDASE"/>
    <property type="match status" value="1"/>
</dbReference>
<dbReference type="AlphaFoldDB" id="A0A291RR33"/>
<evidence type="ECO:0000256" key="9">
    <source>
        <dbReference type="PIRSR" id="PIRSR000189-1"/>
    </source>
</evidence>
<keyword evidence="5" id="KW-0560">Oxidoreductase</keyword>
<dbReference type="GO" id="GO:0003884">
    <property type="term" value="F:D-amino-acid oxidase activity"/>
    <property type="evidence" value="ECO:0007669"/>
    <property type="project" value="UniProtKB-EC"/>
</dbReference>
<evidence type="ECO:0000256" key="7">
    <source>
        <dbReference type="ARBA" id="ARBA00039751"/>
    </source>
</evidence>
<dbReference type="SUPFAM" id="SSF54373">
    <property type="entry name" value="FAD-linked reductases, C-terminal domain"/>
    <property type="match status" value="1"/>
</dbReference>
<proteinExistence type="inferred from homology"/>
<evidence type="ECO:0000256" key="8">
    <source>
        <dbReference type="ARBA" id="ARBA00049547"/>
    </source>
</evidence>
<comment type="cofactor">
    <cofactor evidence="1 9">
        <name>FAD</name>
        <dbReference type="ChEBI" id="CHEBI:57692"/>
    </cofactor>
</comment>
<evidence type="ECO:0000256" key="2">
    <source>
        <dbReference type="ARBA" id="ARBA00006730"/>
    </source>
</evidence>
<feature type="binding site" evidence="9">
    <location>
        <position position="155"/>
    </location>
    <ligand>
        <name>FAD</name>
        <dbReference type="ChEBI" id="CHEBI:57692"/>
    </ligand>
</feature>
<evidence type="ECO:0000313" key="11">
    <source>
        <dbReference type="EMBL" id="ATL69760.1"/>
    </source>
</evidence>
<evidence type="ECO:0000313" key="12">
    <source>
        <dbReference type="Proteomes" id="UP000221961"/>
    </source>
</evidence>
<feature type="binding site" evidence="9">
    <location>
        <position position="296"/>
    </location>
    <ligand>
        <name>D-dopa</name>
        <dbReference type="ChEBI" id="CHEBI:149689"/>
    </ligand>
</feature>
<accession>A0A291RR33</accession>
<keyword evidence="3" id="KW-0285">Flavoprotein</keyword>
<evidence type="ECO:0000259" key="10">
    <source>
        <dbReference type="Pfam" id="PF01266"/>
    </source>
</evidence>
<protein>
    <recommendedName>
        <fullName evidence="7">D-amino-acid oxidase</fullName>
        <ecNumber evidence="6">1.4.3.3</ecNumber>
    </recommendedName>
</protein>
<evidence type="ECO:0000256" key="6">
    <source>
        <dbReference type="ARBA" id="ARBA00039101"/>
    </source>
</evidence>
<organism evidence="11 12">
    <name type="scientific">Nocardia terpenica</name>
    <dbReference type="NCBI Taxonomy" id="455432"/>
    <lineage>
        <taxon>Bacteria</taxon>
        <taxon>Bacillati</taxon>
        <taxon>Actinomycetota</taxon>
        <taxon>Actinomycetes</taxon>
        <taxon>Mycobacteriales</taxon>
        <taxon>Nocardiaceae</taxon>
        <taxon>Nocardia</taxon>
    </lineage>
</organism>
<dbReference type="InterPro" id="IPR006076">
    <property type="entry name" value="FAD-dep_OxRdtase"/>
</dbReference>
<feature type="domain" description="FAD dependent oxidoreductase" evidence="10">
    <location>
        <begin position="6"/>
        <end position="311"/>
    </location>
</feature>
<feature type="binding site" evidence="9">
    <location>
        <begin position="34"/>
        <end position="35"/>
    </location>
    <ligand>
        <name>FAD</name>
        <dbReference type="ChEBI" id="CHEBI:57692"/>
    </ligand>
</feature>
<sequence length="316" mass="33502">MGSRHIGVVGAGVVGLSVAHDLALRGHTVTVVADRSALDSVSGVAAAVWFPYRSGESPSLMRWLVRSRERFEEIALDPEAGVDLRAGTVVERAGGVDRSWTRAVPDHRELAPDELPPGAVAGVRALVPVVSMGQYLPWLRERCRALGVRFVECTVGSVDDLAGECEIGVVAAGLGSGPLLKDDSMYPVRGQVVRLANPGLTEWITDEDHPGGLTYVVPRRDDVVCGGTAQPGSWNTDLDPDTEKSILHRAISLVPQLADQPILSRATGLRPARNTLRLEPVTGHPLPLIACYGHGGAGVTLSWGCAESVTNLADQI</sequence>
<dbReference type="InterPro" id="IPR023209">
    <property type="entry name" value="DAO"/>
</dbReference>